<evidence type="ECO:0000313" key="2">
    <source>
        <dbReference type="EMBL" id="SNS58997.1"/>
    </source>
</evidence>
<gene>
    <name evidence="2" type="ORF">SAMN05421640_0784</name>
</gene>
<dbReference type="CDD" id="cd03801">
    <property type="entry name" value="GT4_PimA-like"/>
    <property type="match status" value="1"/>
</dbReference>
<dbReference type="OrthoDB" id="9795068at2"/>
<protein>
    <submittedName>
        <fullName evidence="2">Glycosyltransferase involved in cell wall bisynthesis</fullName>
    </submittedName>
</protein>
<evidence type="ECO:0000259" key="1">
    <source>
        <dbReference type="Pfam" id="PF00534"/>
    </source>
</evidence>
<dbReference type="PANTHER" id="PTHR45947">
    <property type="entry name" value="SULFOQUINOVOSYL TRANSFERASE SQD2"/>
    <property type="match status" value="1"/>
</dbReference>
<proteinExistence type="predicted"/>
<dbReference type="Proteomes" id="UP000198393">
    <property type="component" value="Unassembled WGS sequence"/>
</dbReference>
<dbReference type="AlphaFoldDB" id="A0A239FPY9"/>
<dbReference type="InterPro" id="IPR001296">
    <property type="entry name" value="Glyco_trans_1"/>
</dbReference>
<dbReference type="EMBL" id="FZPD01000001">
    <property type="protein sequence ID" value="SNS58997.1"/>
    <property type="molecule type" value="Genomic_DNA"/>
</dbReference>
<dbReference type="SUPFAM" id="SSF53756">
    <property type="entry name" value="UDP-Glycosyltransferase/glycogen phosphorylase"/>
    <property type="match status" value="1"/>
</dbReference>
<accession>A0A239FPY9</accession>
<dbReference type="GO" id="GO:0016757">
    <property type="term" value="F:glycosyltransferase activity"/>
    <property type="evidence" value="ECO:0007669"/>
    <property type="project" value="InterPro"/>
</dbReference>
<keyword evidence="2" id="KW-0808">Transferase</keyword>
<organism evidence="2 3">
    <name type="scientific">Ekhidna lutea</name>
    <dbReference type="NCBI Taxonomy" id="447679"/>
    <lineage>
        <taxon>Bacteria</taxon>
        <taxon>Pseudomonadati</taxon>
        <taxon>Bacteroidota</taxon>
        <taxon>Cytophagia</taxon>
        <taxon>Cytophagales</taxon>
        <taxon>Reichenbachiellaceae</taxon>
        <taxon>Ekhidna</taxon>
    </lineage>
</organism>
<sequence length="357" mass="40162">MLLHQYAKCWAEEHDITVIRPHSYNLLTANKLRKKKLKACFEIDGINVFNVPVLRLPGDNLQIKKFRKIISELGKFDFILGSLPVGIEITHYVSSTLGIPYFTYLHNTDFHRSGLSKGRLTSRYKMFLMKADGIGYISTKLQKAFERTIMESSKGILLPGAISPSWLTEPPKRSFKSPMKLVAPARLVKQKNIDLILKAFSKLLSLDYQLTIAGDGEQREFLEHLVASDLNLKAKVSFIGMVDHEVLKKLFDQSDFMILMSTNESFGLVYLEAMARGCIPIGTRGEGIDGVIQHGENGFLCDPDPESISQQLSEISKLPSASLLKVSTNASETAKNFVYDKLAKFFIDFAKTKLRHP</sequence>
<feature type="domain" description="Glycosyl transferase family 1" evidence="1">
    <location>
        <begin position="176"/>
        <end position="330"/>
    </location>
</feature>
<dbReference type="InterPro" id="IPR050194">
    <property type="entry name" value="Glycosyltransferase_grp1"/>
</dbReference>
<dbReference type="PANTHER" id="PTHR45947:SF3">
    <property type="entry name" value="SULFOQUINOVOSYL TRANSFERASE SQD2"/>
    <property type="match status" value="1"/>
</dbReference>
<dbReference type="RefSeq" id="WP_144017315.1">
    <property type="nucleotide sequence ID" value="NZ_FZPD01000001.1"/>
</dbReference>
<evidence type="ECO:0000313" key="3">
    <source>
        <dbReference type="Proteomes" id="UP000198393"/>
    </source>
</evidence>
<keyword evidence="3" id="KW-1185">Reference proteome</keyword>
<dbReference type="Gene3D" id="3.40.50.2000">
    <property type="entry name" value="Glycogen Phosphorylase B"/>
    <property type="match status" value="2"/>
</dbReference>
<name>A0A239FPY9_EKHLU</name>
<dbReference type="Pfam" id="PF00534">
    <property type="entry name" value="Glycos_transf_1"/>
    <property type="match status" value="1"/>
</dbReference>
<reference evidence="2 3" key="1">
    <citation type="submission" date="2017-06" db="EMBL/GenBank/DDBJ databases">
        <authorList>
            <person name="Kim H.J."/>
            <person name="Triplett B.A."/>
        </authorList>
    </citation>
    <scope>NUCLEOTIDE SEQUENCE [LARGE SCALE GENOMIC DNA]</scope>
    <source>
        <strain evidence="2 3">DSM 19307</strain>
    </source>
</reference>